<evidence type="ECO:0000313" key="16">
    <source>
        <dbReference type="EMBL" id="KAH8027723.1"/>
    </source>
</evidence>
<organism evidence="16 17">
    <name type="scientific">Rhipicephalus microplus</name>
    <name type="common">Cattle tick</name>
    <name type="synonym">Boophilus microplus</name>
    <dbReference type="NCBI Taxonomy" id="6941"/>
    <lineage>
        <taxon>Eukaryota</taxon>
        <taxon>Metazoa</taxon>
        <taxon>Ecdysozoa</taxon>
        <taxon>Arthropoda</taxon>
        <taxon>Chelicerata</taxon>
        <taxon>Arachnida</taxon>
        <taxon>Acari</taxon>
        <taxon>Parasitiformes</taxon>
        <taxon>Ixodida</taxon>
        <taxon>Ixodoidea</taxon>
        <taxon>Ixodidae</taxon>
        <taxon>Rhipicephalinae</taxon>
        <taxon>Rhipicephalus</taxon>
        <taxon>Boophilus</taxon>
    </lineage>
</organism>
<evidence type="ECO:0000256" key="11">
    <source>
        <dbReference type="ARBA" id="ARBA00047858"/>
    </source>
</evidence>
<evidence type="ECO:0000256" key="4">
    <source>
        <dbReference type="ARBA" id="ARBA00032305"/>
    </source>
</evidence>
<dbReference type="PANTHER" id="PTHR11820:SF7">
    <property type="entry name" value="ACYLPYRUVASE FAHD1, MITOCHONDRIAL"/>
    <property type="match status" value="1"/>
</dbReference>
<dbReference type="GO" id="GO:0018773">
    <property type="term" value="F:acetylpyruvate hydrolase activity"/>
    <property type="evidence" value="ECO:0007669"/>
    <property type="project" value="TreeGrafter"/>
</dbReference>
<proteinExistence type="inferred from homology"/>
<evidence type="ECO:0000256" key="14">
    <source>
        <dbReference type="ARBA" id="ARBA00048846"/>
    </source>
</evidence>
<dbReference type="VEuPathDB" id="VectorBase:LOC119167316"/>
<comment type="similarity">
    <text evidence="1">Belongs to the FAH family.</text>
</comment>
<dbReference type="SUPFAM" id="SSF56529">
    <property type="entry name" value="FAH"/>
    <property type="match status" value="1"/>
</dbReference>
<dbReference type="EC" id="4.1.1.112" evidence="2"/>
<dbReference type="PANTHER" id="PTHR11820">
    <property type="entry name" value="ACYLPYRUVASE"/>
    <property type="match status" value="1"/>
</dbReference>
<evidence type="ECO:0000256" key="8">
    <source>
        <dbReference type="ARBA" id="ARBA00044911"/>
    </source>
</evidence>
<evidence type="ECO:0000256" key="1">
    <source>
        <dbReference type="ARBA" id="ARBA00010211"/>
    </source>
</evidence>
<name>A0A9J6DZP2_RHIMP</name>
<dbReference type="EC" id="5.3.2.2" evidence="9"/>
<comment type="catalytic activity">
    <reaction evidence="11">
        <text>a 3-acylpyruvate + H2O = a carboxylate + pyruvate + H(+)</text>
        <dbReference type="Rhea" id="RHEA:19009"/>
        <dbReference type="ChEBI" id="CHEBI:15361"/>
        <dbReference type="ChEBI" id="CHEBI:15377"/>
        <dbReference type="ChEBI" id="CHEBI:15378"/>
        <dbReference type="ChEBI" id="CHEBI:29067"/>
        <dbReference type="ChEBI" id="CHEBI:57278"/>
        <dbReference type="EC" id="3.7.1.5"/>
    </reaction>
</comment>
<keyword evidence="17" id="KW-1185">Reference proteome</keyword>
<evidence type="ECO:0000256" key="7">
    <source>
        <dbReference type="ARBA" id="ARBA00044830"/>
    </source>
</evidence>
<protein>
    <recommendedName>
        <fullName evidence="10">Oxaloacetate tautomerase FAHD1, mitochondrial</fullName>
        <ecNumber evidence="5">3.7.1.5</ecNumber>
        <ecNumber evidence="2">4.1.1.112</ecNumber>
        <ecNumber evidence="9">5.3.2.2</ecNumber>
    </recommendedName>
    <alternativeName>
        <fullName evidence="7">Acylpyruvase FAHD1</fullName>
    </alternativeName>
    <alternativeName>
        <fullName evidence="6">Fumarylacetoacetate hydrolase domain-containing protein 1</fullName>
    </alternativeName>
    <alternativeName>
        <fullName evidence="4">Oxaloacetate decarboxylase</fullName>
    </alternativeName>
</protein>
<feature type="domain" description="Fumarylacetoacetase-like C-terminal" evidence="15">
    <location>
        <begin position="69"/>
        <end position="269"/>
    </location>
</feature>
<evidence type="ECO:0000256" key="6">
    <source>
        <dbReference type="ARBA" id="ARBA00042340"/>
    </source>
</evidence>
<gene>
    <name evidence="16" type="ORF">HPB51_007464</name>
</gene>
<evidence type="ECO:0000256" key="10">
    <source>
        <dbReference type="ARBA" id="ARBA00044980"/>
    </source>
</evidence>
<dbReference type="AlphaFoldDB" id="A0A9J6DZP2"/>
<dbReference type="GO" id="GO:0019752">
    <property type="term" value="P:carboxylic acid metabolic process"/>
    <property type="evidence" value="ECO:0007669"/>
    <property type="project" value="UniProtKB-ARBA"/>
</dbReference>
<keyword evidence="3" id="KW-0479">Metal-binding</keyword>
<evidence type="ECO:0000256" key="13">
    <source>
        <dbReference type="ARBA" id="ARBA00047973"/>
    </source>
</evidence>
<evidence type="ECO:0000256" key="5">
    <source>
        <dbReference type="ARBA" id="ARBA00039040"/>
    </source>
</evidence>
<dbReference type="Gene3D" id="3.90.850.10">
    <property type="entry name" value="Fumarylacetoacetase-like, C-terminal domain"/>
    <property type="match status" value="1"/>
</dbReference>
<dbReference type="GO" id="GO:0005739">
    <property type="term" value="C:mitochondrion"/>
    <property type="evidence" value="ECO:0007669"/>
    <property type="project" value="TreeGrafter"/>
</dbReference>
<dbReference type="InterPro" id="IPR036663">
    <property type="entry name" value="Fumarylacetoacetase_C_sf"/>
</dbReference>
<comment type="caution">
    <text evidence="16">The sequence shown here is derived from an EMBL/GenBank/DDBJ whole genome shotgun (WGS) entry which is preliminary data.</text>
</comment>
<comment type="catalytic activity">
    <reaction evidence="13">
        <text>oxaloacetate + H(+) = pyruvate + CO2</text>
        <dbReference type="Rhea" id="RHEA:15641"/>
        <dbReference type="ChEBI" id="CHEBI:15361"/>
        <dbReference type="ChEBI" id="CHEBI:15378"/>
        <dbReference type="ChEBI" id="CHEBI:16452"/>
        <dbReference type="ChEBI" id="CHEBI:16526"/>
        <dbReference type="EC" id="4.1.1.112"/>
    </reaction>
</comment>
<comment type="catalytic activity">
    <reaction evidence="8">
        <text>oxaloacetate = enol-oxaloacetate</text>
        <dbReference type="Rhea" id="RHEA:16021"/>
        <dbReference type="ChEBI" id="CHEBI:16452"/>
        <dbReference type="ChEBI" id="CHEBI:17479"/>
        <dbReference type="EC" id="5.3.2.2"/>
    </reaction>
    <physiologicalReaction direction="right-to-left" evidence="8">
        <dbReference type="Rhea" id="RHEA:16023"/>
    </physiologicalReaction>
</comment>
<evidence type="ECO:0000256" key="2">
    <source>
        <dbReference type="ARBA" id="ARBA00012947"/>
    </source>
</evidence>
<dbReference type="GO" id="GO:0046872">
    <property type="term" value="F:metal ion binding"/>
    <property type="evidence" value="ECO:0007669"/>
    <property type="project" value="UniProtKB-KW"/>
</dbReference>
<dbReference type="GO" id="GO:0047621">
    <property type="term" value="F:acylpyruvate hydrolase activity"/>
    <property type="evidence" value="ECO:0007669"/>
    <property type="project" value="UniProtKB-EC"/>
</dbReference>
<sequence>MACKRAGIEPSQFNPVSTPATFCCGLLGLCLGCCGTACFSARPVSIYQRKGKHQNTSMRLSRFVEFGRKIICVGRNYREHAEELGHAVPKEPLLFMKPPTAYITEGQSIMIPRGCEELDHEVELGVVVGRRGSAIRAEEALDYVAGYVVALDMTDRQLQRQCQAQGLPWERAKGFDTSCPVGHFLPKESVSDPHALTLWCKVNGQQRQKWSTSHMLFTIQQLLEAASARFTLEPGDLLLTGTPSGVGPVRAGDVVEAGIEGHGQVRFPVEQQKPKQ</sequence>
<reference evidence="16" key="1">
    <citation type="journal article" date="2020" name="Cell">
        <title>Large-Scale Comparative Analyses of Tick Genomes Elucidate Their Genetic Diversity and Vector Capacities.</title>
        <authorList>
            <consortium name="Tick Genome and Microbiome Consortium (TIGMIC)"/>
            <person name="Jia N."/>
            <person name="Wang J."/>
            <person name="Shi W."/>
            <person name="Du L."/>
            <person name="Sun Y."/>
            <person name="Zhan W."/>
            <person name="Jiang J.F."/>
            <person name="Wang Q."/>
            <person name="Zhang B."/>
            <person name="Ji P."/>
            <person name="Bell-Sakyi L."/>
            <person name="Cui X.M."/>
            <person name="Yuan T.T."/>
            <person name="Jiang B.G."/>
            <person name="Yang W.F."/>
            <person name="Lam T.T."/>
            <person name="Chang Q.C."/>
            <person name="Ding S.J."/>
            <person name="Wang X.J."/>
            <person name="Zhu J.G."/>
            <person name="Ruan X.D."/>
            <person name="Zhao L."/>
            <person name="Wei J.T."/>
            <person name="Ye R.Z."/>
            <person name="Que T.C."/>
            <person name="Du C.H."/>
            <person name="Zhou Y.H."/>
            <person name="Cheng J.X."/>
            <person name="Dai P.F."/>
            <person name="Guo W.B."/>
            <person name="Han X.H."/>
            <person name="Huang E.J."/>
            <person name="Li L.F."/>
            <person name="Wei W."/>
            <person name="Gao Y.C."/>
            <person name="Liu J.Z."/>
            <person name="Shao H.Z."/>
            <person name="Wang X."/>
            <person name="Wang C.C."/>
            <person name="Yang T.C."/>
            <person name="Huo Q.B."/>
            <person name="Li W."/>
            <person name="Chen H.Y."/>
            <person name="Chen S.E."/>
            <person name="Zhou L.G."/>
            <person name="Ni X.B."/>
            <person name="Tian J.H."/>
            <person name="Sheng Y."/>
            <person name="Liu T."/>
            <person name="Pan Y.S."/>
            <person name="Xia L.Y."/>
            <person name="Li J."/>
            <person name="Zhao F."/>
            <person name="Cao W.C."/>
        </authorList>
    </citation>
    <scope>NUCLEOTIDE SEQUENCE</scope>
    <source>
        <strain evidence="16">Rmic-2018</strain>
    </source>
</reference>
<accession>A0A9J6DZP2</accession>
<evidence type="ECO:0000313" key="17">
    <source>
        <dbReference type="Proteomes" id="UP000821866"/>
    </source>
</evidence>
<dbReference type="GO" id="GO:0050163">
    <property type="term" value="F:oxaloacetate tautomerase activity"/>
    <property type="evidence" value="ECO:0007669"/>
    <property type="project" value="UniProtKB-EC"/>
</dbReference>
<dbReference type="EC" id="3.7.1.5" evidence="5"/>
<dbReference type="Proteomes" id="UP000821866">
    <property type="component" value="Chromosome 4"/>
</dbReference>
<comment type="catalytic activity">
    <reaction evidence="14">
        <text>acetylpyruvate + H2O = acetate + pyruvate + H(+)</text>
        <dbReference type="Rhea" id="RHEA:16097"/>
        <dbReference type="ChEBI" id="CHEBI:15360"/>
        <dbReference type="ChEBI" id="CHEBI:15361"/>
        <dbReference type="ChEBI" id="CHEBI:15377"/>
        <dbReference type="ChEBI" id="CHEBI:15378"/>
        <dbReference type="ChEBI" id="CHEBI:30089"/>
    </reaction>
</comment>
<reference evidence="16" key="2">
    <citation type="submission" date="2021-09" db="EMBL/GenBank/DDBJ databases">
        <authorList>
            <person name="Jia N."/>
            <person name="Wang J."/>
            <person name="Shi W."/>
            <person name="Du L."/>
            <person name="Sun Y."/>
            <person name="Zhan W."/>
            <person name="Jiang J."/>
            <person name="Wang Q."/>
            <person name="Zhang B."/>
            <person name="Ji P."/>
            <person name="Sakyi L.B."/>
            <person name="Cui X."/>
            <person name="Yuan T."/>
            <person name="Jiang B."/>
            <person name="Yang W."/>
            <person name="Lam T.T.-Y."/>
            <person name="Chang Q."/>
            <person name="Ding S."/>
            <person name="Wang X."/>
            <person name="Zhu J."/>
            <person name="Ruan X."/>
            <person name="Zhao L."/>
            <person name="Wei J."/>
            <person name="Que T."/>
            <person name="Du C."/>
            <person name="Cheng J."/>
            <person name="Dai P."/>
            <person name="Han X."/>
            <person name="Huang E."/>
            <person name="Gao Y."/>
            <person name="Liu J."/>
            <person name="Shao H."/>
            <person name="Ye R."/>
            <person name="Li L."/>
            <person name="Wei W."/>
            <person name="Wang X."/>
            <person name="Wang C."/>
            <person name="Huo Q."/>
            <person name="Li W."/>
            <person name="Guo W."/>
            <person name="Chen H."/>
            <person name="Chen S."/>
            <person name="Zhou L."/>
            <person name="Zhou L."/>
            <person name="Ni X."/>
            <person name="Tian J."/>
            <person name="Zhou Y."/>
            <person name="Sheng Y."/>
            <person name="Liu T."/>
            <person name="Pan Y."/>
            <person name="Xia L."/>
            <person name="Li J."/>
            <person name="Zhao F."/>
            <person name="Cao W."/>
        </authorList>
    </citation>
    <scope>NUCLEOTIDE SEQUENCE</scope>
    <source>
        <strain evidence="16">Rmic-2018</strain>
        <tissue evidence="16">Larvae</tissue>
    </source>
</reference>
<evidence type="ECO:0000256" key="12">
    <source>
        <dbReference type="ARBA" id="ARBA00047963"/>
    </source>
</evidence>
<dbReference type="FunFam" id="3.90.850.10:FF:000003">
    <property type="entry name" value="Fumarylacetoacetate hydrolase domain-containing 1"/>
    <property type="match status" value="1"/>
</dbReference>
<evidence type="ECO:0000259" key="15">
    <source>
        <dbReference type="Pfam" id="PF01557"/>
    </source>
</evidence>
<dbReference type="GO" id="GO:0008948">
    <property type="term" value="F:oxaloacetate decarboxylase activity"/>
    <property type="evidence" value="ECO:0007669"/>
    <property type="project" value="UniProtKB-EC"/>
</dbReference>
<dbReference type="InterPro" id="IPR011234">
    <property type="entry name" value="Fumarylacetoacetase-like_C"/>
</dbReference>
<evidence type="ECO:0000256" key="9">
    <source>
        <dbReference type="ARBA" id="ARBA00044973"/>
    </source>
</evidence>
<dbReference type="Pfam" id="PF01557">
    <property type="entry name" value="FAA_hydrolase"/>
    <property type="match status" value="1"/>
</dbReference>
<evidence type="ECO:0000256" key="3">
    <source>
        <dbReference type="ARBA" id="ARBA00022723"/>
    </source>
</evidence>
<dbReference type="EMBL" id="JABSTU010000006">
    <property type="protein sequence ID" value="KAH8027723.1"/>
    <property type="molecule type" value="Genomic_DNA"/>
</dbReference>
<comment type="catalytic activity">
    <reaction evidence="12">
        <text>3-fumarylpyruvate + H2O = fumarate + pyruvate + H(+)</text>
        <dbReference type="Rhea" id="RHEA:26168"/>
        <dbReference type="ChEBI" id="CHEBI:15361"/>
        <dbReference type="ChEBI" id="CHEBI:15377"/>
        <dbReference type="ChEBI" id="CHEBI:15378"/>
        <dbReference type="ChEBI" id="CHEBI:16854"/>
        <dbReference type="ChEBI" id="CHEBI:29806"/>
    </reaction>
</comment>